<dbReference type="Gene3D" id="3.30.540.10">
    <property type="entry name" value="Fructose-1,6-Bisphosphatase, subunit A, domain 1"/>
    <property type="match status" value="1"/>
</dbReference>
<dbReference type="PROSITE" id="PS00629">
    <property type="entry name" value="IMP_1"/>
    <property type="match status" value="1"/>
</dbReference>
<dbReference type="FunFam" id="3.30.540.10:FF:000004">
    <property type="entry name" value="Inositol-1-monophosphatase"/>
    <property type="match status" value="1"/>
</dbReference>
<feature type="binding site" evidence="7">
    <location>
        <position position="81"/>
    </location>
    <ligand>
        <name>Mg(2+)</name>
        <dbReference type="ChEBI" id="CHEBI:18420"/>
        <label>1</label>
        <note>catalytic</note>
    </ligand>
</feature>
<dbReference type="Pfam" id="PF00459">
    <property type="entry name" value="Inositol_P"/>
    <property type="match status" value="1"/>
</dbReference>
<dbReference type="AlphaFoldDB" id="A0A4Y7Q1A0"/>
<evidence type="ECO:0000256" key="6">
    <source>
        <dbReference type="ARBA" id="ARBA00022842"/>
    </source>
</evidence>
<comment type="pathway">
    <text evidence="8">Polyol metabolism; myo-inositol biosynthesis; myo-inositol from D-glucose 6-phosphate: step 2/2.</text>
</comment>
<feature type="binding site" evidence="7">
    <location>
        <position position="104"/>
    </location>
    <ligand>
        <name>Mg(2+)</name>
        <dbReference type="ChEBI" id="CHEBI:18420"/>
        <label>1</label>
        <note>catalytic</note>
    </ligand>
</feature>
<evidence type="ECO:0000313" key="10">
    <source>
        <dbReference type="Proteomes" id="UP000294933"/>
    </source>
</evidence>
<dbReference type="PANTHER" id="PTHR20854">
    <property type="entry name" value="INOSITOL MONOPHOSPHATASE"/>
    <property type="match status" value="1"/>
</dbReference>
<dbReference type="InterPro" id="IPR020550">
    <property type="entry name" value="Inositol_monophosphatase_CS"/>
</dbReference>
<dbReference type="PROSITE" id="PS00630">
    <property type="entry name" value="IMP_2"/>
    <property type="match status" value="1"/>
</dbReference>
<feature type="binding site" evidence="7">
    <location>
        <position position="105"/>
    </location>
    <ligand>
        <name>Mg(2+)</name>
        <dbReference type="ChEBI" id="CHEBI:18420"/>
        <label>1</label>
        <note>catalytic</note>
    </ligand>
</feature>
<comment type="cofactor">
    <cofactor evidence="2 7 8">
        <name>Mg(2+)</name>
        <dbReference type="ChEBI" id="CHEBI:18420"/>
    </cofactor>
</comment>
<dbReference type="InterPro" id="IPR000760">
    <property type="entry name" value="Inositol_monophosphatase-like"/>
</dbReference>
<dbReference type="InterPro" id="IPR033942">
    <property type="entry name" value="IMPase"/>
</dbReference>
<dbReference type="STRING" id="50990.A0A4Y7Q1A0"/>
<dbReference type="GO" id="GO:0007165">
    <property type="term" value="P:signal transduction"/>
    <property type="evidence" value="ECO:0007669"/>
    <property type="project" value="TreeGrafter"/>
</dbReference>
<comment type="catalytic activity">
    <reaction evidence="1 8">
        <text>a myo-inositol phosphate + H2O = myo-inositol + phosphate</text>
        <dbReference type="Rhea" id="RHEA:24056"/>
        <dbReference type="ChEBI" id="CHEBI:15377"/>
        <dbReference type="ChEBI" id="CHEBI:17268"/>
        <dbReference type="ChEBI" id="CHEBI:43474"/>
        <dbReference type="ChEBI" id="CHEBI:84139"/>
        <dbReference type="EC" id="3.1.3.25"/>
    </reaction>
</comment>
<organism evidence="9 10">
    <name type="scientific">Rickenella mellea</name>
    <dbReference type="NCBI Taxonomy" id="50990"/>
    <lineage>
        <taxon>Eukaryota</taxon>
        <taxon>Fungi</taxon>
        <taxon>Dikarya</taxon>
        <taxon>Basidiomycota</taxon>
        <taxon>Agaricomycotina</taxon>
        <taxon>Agaricomycetes</taxon>
        <taxon>Hymenochaetales</taxon>
        <taxon>Rickenellaceae</taxon>
        <taxon>Rickenella</taxon>
    </lineage>
</organism>
<keyword evidence="6 7" id="KW-0460">Magnesium</keyword>
<evidence type="ECO:0000313" key="9">
    <source>
        <dbReference type="EMBL" id="TDL21008.1"/>
    </source>
</evidence>
<dbReference type="OrthoDB" id="10254945at2759"/>
<feature type="binding site" evidence="7">
    <location>
        <position position="102"/>
    </location>
    <ligand>
        <name>Mg(2+)</name>
        <dbReference type="ChEBI" id="CHEBI:18420"/>
        <label>1</label>
        <note>catalytic</note>
    </ligand>
</feature>
<proteinExistence type="inferred from homology"/>
<evidence type="ECO:0000256" key="3">
    <source>
        <dbReference type="ARBA" id="ARBA00009759"/>
    </source>
</evidence>
<dbReference type="Proteomes" id="UP000294933">
    <property type="component" value="Unassembled WGS sequence"/>
</dbReference>
<dbReference type="GO" id="GO:0008934">
    <property type="term" value="F:inositol monophosphate 1-phosphatase activity"/>
    <property type="evidence" value="ECO:0007669"/>
    <property type="project" value="InterPro"/>
</dbReference>
<dbReference type="GO" id="GO:0046854">
    <property type="term" value="P:phosphatidylinositol phosphate biosynthetic process"/>
    <property type="evidence" value="ECO:0007669"/>
    <property type="project" value="InterPro"/>
</dbReference>
<dbReference type="InterPro" id="IPR020583">
    <property type="entry name" value="Inositol_monoP_metal-BS"/>
</dbReference>
<dbReference type="PANTHER" id="PTHR20854:SF4">
    <property type="entry name" value="INOSITOL-1-MONOPHOSPHATASE-RELATED"/>
    <property type="match status" value="1"/>
</dbReference>
<dbReference type="GO" id="GO:0046872">
    <property type="term" value="F:metal ion binding"/>
    <property type="evidence" value="ECO:0007669"/>
    <property type="project" value="UniProtKB-KW"/>
</dbReference>
<feature type="binding site" evidence="7">
    <location>
        <position position="251"/>
    </location>
    <ligand>
        <name>Mg(2+)</name>
        <dbReference type="ChEBI" id="CHEBI:18420"/>
        <label>1</label>
        <note>catalytic</note>
    </ligand>
</feature>
<reference evidence="9 10" key="1">
    <citation type="submission" date="2018-06" db="EMBL/GenBank/DDBJ databases">
        <title>A transcriptomic atlas of mushroom development highlights an independent origin of complex multicellularity.</title>
        <authorList>
            <consortium name="DOE Joint Genome Institute"/>
            <person name="Krizsan K."/>
            <person name="Almasi E."/>
            <person name="Merenyi Z."/>
            <person name="Sahu N."/>
            <person name="Viragh M."/>
            <person name="Koszo T."/>
            <person name="Mondo S."/>
            <person name="Kiss B."/>
            <person name="Balint B."/>
            <person name="Kues U."/>
            <person name="Barry K."/>
            <person name="Hegedus J.C."/>
            <person name="Henrissat B."/>
            <person name="Johnson J."/>
            <person name="Lipzen A."/>
            <person name="Ohm R."/>
            <person name="Nagy I."/>
            <person name="Pangilinan J."/>
            <person name="Yan J."/>
            <person name="Xiong Y."/>
            <person name="Grigoriev I.V."/>
            <person name="Hibbett D.S."/>
            <person name="Nagy L.G."/>
        </authorList>
    </citation>
    <scope>NUCLEOTIDE SEQUENCE [LARGE SCALE GENOMIC DNA]</scope>
    <source>
        <strain evidence="9 10">SZMC22713</strain>
    </source>
</reference>
<dbReference type="SUPFAM" id="SSF56655">
    <property type="entry name" value="Carbohydrate phosphatase"/>
    <property type="match status" value="1"/>
</dbReference>
<dbReference type="GO" id="GO:0006021">
    <property type="term" value="P:inositol biosynthetic process"/>
    <property type="evidence" value="ECO:0007669"/>
    <property type="project" value="UniProtKB-UniPathway"/>
</dbReference>
<keyword evidence="4 7" id="KW-0479">Metal-binding</keyword>
<name>A0A4Y7Q1A0_9AGAM</name>
<protein>
    <recommendedName>
        <fullName evidence="8">Inositol-1-monophosphatase</fullName>
        <ecNumber evidence="8">3.1.3.25</ecNumber>
    </recommendedName>
</protein>
<evidence type="ECO:0000256" key="7">
    <source>
        <dbReference type="PIRSR" id="PIRSR600760-2"/>
    </source>
</evidence>
<dbReference type="Gene3D" id="3.40.190.80">
    <property type="match status" value="1"/>
</dbReference>
<dbReference type="PRINTS" id="PR00377">
    <property type="entry name" value="IMPHPHTASES"/>
</dbReference>
<dbReference type="EMBL" id="ML170184">
    <property type="protein sequence ID" value="TDL21008.1"/>
    <property type="molecule type" value="Genomic_DNA"/>
</dbReference>
<dbReference type="EC" id="3.1.3.25" evidence="8"/>
<evidence type="ECO:0000256" key="8">
    <source>
        <dbReference type="RuleBase" id="RU364068"/>
    </source>
</evidence>
<accession>A0A4Y7Q1A0</accession>
<evidence type="ECO:0000256" key="1">
    <source>
        <dbReference type="ARBA" id="ARBA00001033"/>
    </source>
</evidence>
<keyword evidence="5 8" id="KW-0378">Hydrolase</keyword>
<comment type="similarity">
    <text evidence="3 8">Belongs to the inositol monophosphatase superfamily.</text>
</comment>
<evidence type="ECO:0000256" key="5">
    <source>
        <dbReference type="ARBA" id="ARBA00022801"/>
    </source>
</evidence>
<dbReference type="UniPathway" id="UPA00823">
    <property type="reaction ID" value="UER00788"/>
</dbReference>
<dbReference type="CDD" id="cd01639">
    <property type="entry name" value="IMPase"/>
    <property type="match status" value="1"/>
</dbReference>
<keyword evidence="10" id="KW-1185">Reference proteome</keyword>
<dbReference type="VEuPathDB" id="FungiDB:BD410DRAFT_790388"/>
<gene>
    <name evidence="9" type="ORF">BD410DRAFT_790388</name>
</gene>
<evidence type="ECO:0000256" key="2">
    <source>
        <dbReference type="ARBA" id="ARBA00001946"/>
    </source>
</evidence>
<sequence length="330" mass="35400">MTTIDISSADLKQILTFCIDLAREAGKTILKGSEAILSTASDDVEEKKNSVDLVTEYDRQVEALVRDKIKQSYPDYAFVGEEETSALGTLPPLTDGPTFCVDPIDGTTNFIHGFPYVCISIGLVYKKRAVLGVIYNPMLDWLYYGVESQGSYLLKSSSSAPLKLPLAYPRHLPSLSNALIAVEWGSDRTADSTRAKSESFARLAGDGRDGQVKGGVMAHSLRSVGSAALNFAAVASGSLDLYWEIGCWPWDVAAGIVIAQEAGGLVSTSDLSLQGGEVTGDSSDTILTGRKYVVIRGIADTPNEKGGDAQKRLVKDFCNTIVDMKPARLS</sequence>
<evidence type="ECO:0000256" key="4">
    <source>
        <dbReference type="ARBA" id="ARBA00022723"/>
    </source>
</evidence>